<gene>
    <name evidence="2" type="ORF">NE619_17325</name>
</gene>
<evidence type="ECO:0000259" key="1">
    <source>
        <dbReference type="Pfam" id="PF13333"/>
    </source>
</evidence>
<proteinExistence type="predicted"/>
<evidence type="ECO:0000313" key="2">
    <source>
        <dbReference type="EMBL" id="MCQ4638493.1"/>
    </source>
</evidence>
<organism evidence="2 3">
    <name type="scientific">Anaerovorax odorimutans</name>
    <dbReference type="NCBI Taxonomy" id="109327"/>
    <lineage>
        <taxon>Bacteria</taxon>
        <taxon>Bacillati</taxon>
        <taxon>Bacillota</taxon>
        <taxon>Clostridia</taxon>
        <taxon>Peptostreptococcales</taxon>
        <taxon>Anaerovoracaceae</taxon>
        <taxon>Anaerovorax</taxon>
    </lineage>
</organism>
<protein>
    <submittedName>
        <fullName evidence="2">IS3 family transposase</fullName>
    </submittedName>
</protein>
<dbReference type="EMBL" id="JANFXK010000031">
    <property type="protein sequence ID" value="MCQ4638493.1"/>
    <property type="molecule type" value="Genomic_DNA"/>
</dbReference>
<sequence length="54" mass="6509">MVTEVMDDFWDILKRADLYGKKLTSKESILEMIKAYIEYYNHKRLQRILGVLTQ</sequence>
<keyword evidence="3" id="KW-1185">Reference proteome</keyword>
<comment type="caution">
    <text evidence="2">The sequence shown here is derived from an EMBL/GenBank/DDBJ whole genome shotgun (WGS) entry which is preliminary data.</text>
</comment>
<accession>A0ABT1RTG1</accession>
<evidence type="ECO:0000313" key="3">
    <source>
        <dbReference type="Proteomes" id="UP001524502"/>
    </source>
</evidence>
<feature type="domain" description="Integrase catalytic" evidence="1">
    <location>
        <begin position="9"/>
        <end position="46"/>
    </location>
</feature>
<reference evidence="2 3" key="1">
    <citation type="submission" date="2022-06" db="EMBL/GenBank/DDBJ databases">
        <title>Isolation of gut microbiota from human fecal samples.</title>
        <authorList>
            <person name="Pamer E.G."/>
            <person name="Barat B."/>
            <person name="Waligurski E."/>
            <person name="Medina S."/>
            <person name="Paddock L."/>
            <person name="Mostad J."/>
        </authorList>
    </citation>
    <scope>NUCLEOTIDE SEQUENCE [LARGE SCALE GENOMIC DNA]</scope>
    <source>
        <strain evidence="2 3">SL.3.17</strain>
    </source>
</reference>
<name>A0ABT1RTG1_9FIRM</name>
<dbReference type="InterPro" id="IPR001584">
    <property type="entry name" value="Integrase_cat-core"/>
</dbReference>
<dbReference type="Proteomes" id="UP001524502">
    <property type="component" value="Unassembled WGS sequence"/>
</dbReference>
<dbReference type="Pfam" id="PF13333">
    <property type="entry name" value="rve_2"/>
    <property type="match status" value="1"/>
</dbReference>